<organism evidence="1 2">
    <name type="scientific">Kineosporia corallincola</name>
    <dbReference type="NCBI Taxonomy" id="2835133"/>
    <lineage>
        <taxon>Bacteria</taxon>
        <taxon>Bacillati</taxon>
        <taxon>Actinomycetota</taxon>
        <taxon>Actinomycetes</taxon>
        <taxon>Kineosporiales</taxon>
        <taxon>Kineosporiaceae</taxon>
        <taxon>Kineosporia</taxon>
    </lineage>
</organism>
<evidence type="ECO:0008006" key="3">
    <source>
        <dbReference type="Google" id="ProtNLM"/>
    </source>
</evidence>
<accession>A0ABS5TPE3</accession>
<dbReference type="EMBL" id="JAHBAY010000014">
    <property type="protein sequence ID" value="MBT0772970.1"/>
    <property type="molecule type" value="Genomic_DNA"/>
</dbReference>
<dbReference type="InterPro" id="IPR029055">
    <property type="entry name" value="Ntn_hydrolases_N"/>
</dbReference>
<name>A0ABS5TPE3_9ACTN</name>
<dbReference type="Gene3D" id="3.60.20.10">
    <property type="entry name" value="Glutamine Phosphoribosylpyrophosphate, subunit 1, domain 1"/>
    <property type="match status" value="1"/>
</dbReference>
<comment type="caution">
    <text evidence="1">The sequence shown here is derived from an EMBL/GenBank/DDBJ whole genome shotgun (WGS) entry which is preliminary data.</text>
</comment>
<dbReference type="SUPFAM" id="SSF56235">
    <property type="entry name" value="N-terminal nucleophile aminohydrolases (Ntn hydrolases)"/>
    <property type="match status" value="1"/>
</dbReference>
<gene>
    <name evidence="1" type="ORF">KIH74_28765</name>
</gene>
<reference evidence="1 2" key="1">
    <citation type="submission" date="2021-05" db="EMBL/GenBank/DDBJ databases">
        <title>Kineosporia and Streptomyces sp. nov. two new marine actinobacteria isolated from Coral.</title>
        <authorList>
            <person name="Buangrab K."/>
            <person name="Sutthacheep M."/>
            <person name="Yeemin T."/>
            <person name="Harunari E."/>
            <person name="Igarashi Y."/>
            <person name="Kanchanasin P."/>
            <person name="Tanasupawat S."/>
            <person name="Phongsopitanun W."/>
        </authorList>
    </citation>
    <scope>NUCLEOTIDE SEQUENCE [LARGE SCALE GENOMIC DNA]</scope>
    <source>
        <strain evidence="1 2">J2-2</strain>
    </source>
</reference>
<evidence type="ECO:0000313" key="2">
    <source>
        <dbReference type="Proteomes" id="UP001197247"/>
    </source>
</evidence>
<keyword evidence="2" id="KW-1185">Reference proteome</keyword>
<dbReference type="RefSeq" id="WP_214159506.1">
    <property type="nucleotide sequence ID" value="NZ_JAHBAY010000014.1"/>
</dbReference>
<proteinExistence type="predicted"/>
<protein>
    <recommendedName>
        <fullName evidence="3">Glutamine amidotransferase type-2 domain-containing protein</fullName>
    </recommendedName>
</protein>
<sequence>MALLTYLPAGTPPDEQALRRGAWLNPDGHGFAIAAGGHLIIRRNLSFHPLLAEFLILRAQYPDTTAVFHSRRATHGVCTLDNCHPLPIGGSRDAYLAHHGVLPRRLRPRGKDLRSDSQIAATEHLPSFGPLTRRCNRMALERWLPDDNSAVILTQDPDRGAGAYLLHEANGTWQHGRWYSGHDHLPPGE</sequence>
<evidence type="ECO:0000313" key="1">
    <source>
        <dbReference type="EMBL" id="MBT0772970.1"/>
    </source>
</evidence>
<dbReference type="Proteomes" id="UP001197247">
    <property type="component" value="Unassembled WGS sequence"/>
</dbReference>